<dbReference type="Proteomes" id="UP000272528">
    <property type="component" value="Chromosome"/>
</dbReference>
<evidence type="ECO:0000256" key="2">
    <source>
        <dbReference type="SAM" id="Phobius"/>
    </source>
</evidence>
<dbReference type="GO" id="GO:0004222">
    <property type="term" value="F:metalloendopeptidase activity"/>
    <property type="evidence" value="ECO:0007669"/>
    <property type="project" value="TreeGrafter"/>
</dbReference>
<feature type="region of interest" description="Disordered" evidence="1">
    <location>
        <begin position="62"/>
        <end position="88"/>
    </location>
</feature>
<reference evidence="5" key="1">
    <citation type="submission" date="2018-12" db="EMBL/GenBank/DDBJ databases">
        <title>Genome sequence of Peanibacillus sp.</title>
        <authorList>
            <person name="Subramani G."/>
            <person name="Srinivasan S."/>
            <person name="Kim M.K."/>
        </authorList>
    </citation>
    <scope>NUCLEOTIDE SEQUENCE [LARGE SCALE GENOMIC DNA]</scope>
    <source>
        <strain evidence="5">18JY67-1</strain>
    </source>
</reference>
<keyword evidence="2" id="KW-1133">Transmembrane helix</keyword>
<dbReference type="OrthoDB" id="2050153at2"/>
<name>A0A3S8ZYN6_9BACL</name>
<dbReference type="PANTHER" id="PTHR21666:SF291">
    <property type="entry name" value="STAGE II SPORULATION PROTEIN Q"/>
    <property type="match status" value="1"/>
</dbReference>
<sequence>MSDKSKFNEEAPKNSVGGKTVKPSAWRKLLAKKWAAPTAFLAAAAIIVTLMWLYGGAGESSNKPASTTVEDAQGTNAVSNDEVQVPADDPMVKDSANEVMQWPTDRSQVDIVAGYYDAKASSDERVAAVIQSGNTFVANMGIDLAKNDQPFDVKAALSGRVVVAEKHPLNGNIVEIKHADGIVTVYHSLSDLQVKVGDEVKQGSVIAKAGRSELEKDLGIHLHFEVRKDGKAVNPNTLLTSAEN</sequence>
<keyword evidence="2" id="KW-0812">Transmembrane</keyword>
<dbReference type="AlphaFoldDB" id="A0A3S8ZYN6"/>
<dbReference type="PANTHER" id="PTHR21666">
    <property type="entry name" value="PEPTIDASE-RELATED"/>
    <property type="match status" value="1"/>
</dbReference>
<dbReference type="SUPFAM" id="SSF51261">
    <property type="entry name" value="Duplicated hybrid motif"/>
    <property type="match status" value="1"/>
</dbReference>
<keyword evidence="2" id="KW-0472">Membrane</keyword>
<feature type="transmembrane region" description="Helical" evidence="2">
    <location>
        <begin position="34"/>
        <end position="54"/>
    </location>
</feature>
<dbReference type="Pfam" id="PF01551">
    <property type="entry name" value="Peptidase_M23"/>
    <property type="match status" value="1"/>
</dbReference>
<proteinExistence type="predicted"/>
<evidence type="ECO:0000259" key="3">
    <source>
        <dbReference type="Pfam" id="PF01551"/>
    </source>
</evidence>
<evidence type="ECO:0000256" key="1">
    <source>
        <dbReference type="SAM" id="MobiDB-lite"/>
    </source>
</evidence>
<dbReference type="Gene3D" id="2.70.70.10">
    <property type="entry name" value="Glucose Permease (Domain IIA)"/>
    <property type="match status" value="1"/>
</dbReference>
<feature type="domain" description="M23ase beta-sheet core" evidence="3">
    <location>
        <begin position="139"/>
        <end position="235"/>
    </location>
</feature>
<dbReference type="InterPro" id="IPR016047">
    <property type="entry name" value="M23ase_b-sheet_dom"/>
</dbReference>
<dbReference type="InterPro" id="IPR050570">
    <property type="entry name" value="Cell_wall_metabolism_enzyme"/>
</dbReference>
<dbReference type="KEGG" id="palb:EJC50_01870"/>
<gene>
    <name evidence="4" type="ORF">EJC50_01870</name>
</gene>
<evidence type="ECO:0000313" key="4">
    <source>
        <dbReference type="EMBL" id="AZN38558.1"/>
    </source>
</evidence>
<keyword evidence="5" id="KW-1185">Reference proteome</keyword>
<feature type="compositionally biased region" description="Polar residues" evidence="1">
    <location>
        <begin position="62"/>
        <end position="82"/>
    </location>
</feature>
<accession>A0A3S8ZYN6</accession>
<organism evidence="4 5">
    <name type="scientific">Paenibacillus albus</name>
    <dbReference type="NCBI Taxonomy" id="2495582"/>
    <lineage>
        <taxon>Bacteria</taxon>
        <taxon>Bacillati</taxon>
        <taxon>Bacillota</taxon>
        <taxon>Bacilli</taxon>
        <taxon>Bacillales</taxon>
        <taxon>Paenibacillaceae</taxon>
        <taxon>Paenibacillus</taxon>
    </lineage>
</organism>
<dbReference type="CDD" id="cd12797">
    <property type="entry name" value="M23_peptidase"/>
    <property type="match status" value="1"/>
</dbReference>
<evidence type="ECO:0000313" key="5">
    <source>
        <dbReference type="Proteomes" id="UP000272528"/>
    </source>
</evidence>
<feature type="region of interest" description="Disordered" evidence="1">
    <location>
        <begin position="1"/>
        <end position="20"/>
    </location>
</feature>
<protein>
    <submittedName>
        <fullName evidence="4">M23 family metallopeptidase</fullName>
    </submittedName>
</protein>
<dbReference type="EMBL" id="CP034437">
    <property type="protein sequence ID" value="AZN38558.1"/>
    <property type="molecule type" value="Genomic_DNA"/>
</dbReference>
<feature type="compositionally biased region" description="Basic and acidic residues" evidence="1">
    <location>
        <begin position="1"/>
        <end position="12"/>
    </location>
</feature>
<dbReference type="InterPro" id="IPR011055">
    <property type="entry name" value="Dup_hybrid_motif"/>
</dbReference>
<dbReference type="RefSeq" id="WP_126011783.1">
    <property type="nucleotide sequence ID" value="NZ_CP034437.1"/>
</dbReference>